<feature type="region of interest" description="Disordered" evidence="5">
    <location>
        <begin position="1839"/>
        <end position="1862"/>
    </location>
</feature>
<keyword evidence="2" id="KW-0597">Phosphoprotein</keyword>
<dbReference type="GO" id="GO:0006633">
    <property type="term" value="P:fatty acid biosynthetic process"/>
    <property type="evidence" value="ECO:0007669"/>
    <property type="project" value="InterPro"/>
</dbReference>
<feature type="region of interest" description="Disordered" evidence="5">
    <location>
        <begin position="1537"/>
        <end position="1610"/>
    </location>
</feature>
<gene>
    <name evidence="9" type="ORF">Pr1d_23810</name>
</gene>
<dbReference type="KEGG" id="bgok:Pr1d_23810"/>
<dbReference type="Pfam" id="PF02801">
    <property type="entry name" value="Ketoacyl-synt_C"/>
    <property type="match status" value="2"/>
</dbReference>
<dbReference type="Gene3D" id="3.40.366.10">
    <property type="entry name" value="Malonyl-Coenzyme A Acyl Carrier Protein, domain 2"/>
    <property type="match status" value="1"/>
</dbReference>
<feature type="domain" description="Ketosynthase family 3 (KS3)" evidence="7">
    <location>
        <begin position="12"/>
        <end position="474"/>
    </location>
</feature>
<dbReference type="InterPro" id="IPR014030">
    <property type="entry name" value="Ketoacyl_synth_N"/>
</dbReference>
<dbReference type="Pfam" id="PF08659">
    <property type="entry name" value="KR"/>
    <property type="match status" value="2"/>
</dbReference>
<dbReference type="Gene3D" id="3.60.60.10">
    <property type="entry name" value="Penicillin V Acylase, Chain A"/>
    <property type="match status" value="1"/>
</dbReference>
<dbReference type="InterPro" id="IPR042104">
    <property type="entry name" value="PKS_dehydratase_sf"/>
</dbReference>
<dbReference type="EMBL" id="CP042913">
    <property type="protein sequence ID" value="QEG35090.1"/>
    <property type="molecule type" value="Genomic_DNA"/>
</dbReference>
<evidence type="ECO:0000256" key="3">
    <source>
        <dbReference type="ARBA" id="ARBA00022679"/>
    </source>
</evidence>
<dbReference type="CDD" id="cd08953">
    <property type="entry name" value="KR_2_SDR_x"/>
    <property type="match status" value="2"/>
</dbReference>
<feature type="region of interest" description="N-terminal hotdog fold" evidence="4">
    <location>
        <begin position="3448"/>
        <end position="3576"/>
    </location>
</feature>
<dbReference type="InterPro" id="IPR013968">
    <property type="entry name" value="PKS_KR"/>
</dbReference>
<feature type="domain" description="Carrier" evidence="6">
    <location>
        <begin position="1758"/>
        <end position="1837"/>
    </location>
</feature>
<dbReference type="GO" id="GO:0071770">
    <property type="term" value="P:DIM/DIP cell wall layer assembly"/>
    <property type="evidence" value="ECO:0007669"/>
    <property type="project" value="TreeGrafter"/>
</dbReference>
<dbReference type="InterPro" id="IPR016036">
    <property type="entry name" value="Malonyl_transacylase_ACP-bd"/>
</dbReference>
<feature type="compositionally biased region" description="Polar residues" evidence="5">
    <location>
        <begin position="1544"/>
        <end position="1558"/>
    </location>
</feature>
<dbReference type="InterPro" id="IPR014031">
    <property type="entry name" value="Ketoacyl_synth_C"/>
</dbReference>
<feature type="domain" description="Carrier" evidence="6">
    <location>
        <begin position="1882"/>
        <end position="1961"/>
    </location>
</feature>
<dbReference type="SUPFAM" id="SSF53901">
    <property type="entry name" value="Thiolase-like"/>
    <property type="match status" value="3"/>
</dbReference>
<keyword evidence="3 9" id="KW-0808">Transferase</keyword>
<dbReference type="InterPro" id="IPR014043">
    <property type="entry name" value="Acyl_transferase_dom"/>
</dbReference>
<feature type="region of interest" description="C-terminal hotdog fold" evidence="4">
    <location>
        <begin position="3592"/>
        <end position="3731"/>
    </location>
</feature>
<evidence type="ECO:0000256" key="2">
    <source>
        <dbReference type="ARBA" id="ARBA00022553"/>
    </source>
</evidence>
<dbReference type="PROSITE" id="PS00606">
    <property type="entry name" value="KS3_1"/>
    <property type="match status" value="1"/>
</dbReference>
<accession>A0A5B9QBX3</accession>
<dbReference type="SUPFAM" id="SSF55048">
    <property type="entry name" value="Probable ACP-binding domain of malonyl-CoA ACP transacylase"/>
    <property type="match status" value="1"/>
</dbReference>
<dbReference type="CDD" id="cd00833">
    <property type="entry name" value="PKS"/>
    <property type="match status" value="2"/>
</dbReference>
<dbReference type="GO" id="GO:0005737">
    <property type="term" value="C:cytoplasm"/>
    <property type="evidence" value="ECO:0007669"/>
    <property type="project" value="TreeGrafter"/>
</dbReference>
<dbReference type="SMART" id="SM00825">
    <property type="entry name" value="PKS_KS"/>
    <property type="match status" value="2"/>
</dbReference>
<dbReference type="InterPro" id="IPR036291">
    <property type="entry name" value="NAD(P)-bd_dom_sf"/>
</dbReference>
<dbReference type="Gene3D" id="1.10.1200.10">
    <property type="entry name" value="ACP-like"/>
    <property type="match status" value="4"/>
</dbReference>
<dbReference type="PROSITE" id="PS52019">
    <property type="entry name" value="PKS_MFAS_DH"/>
    <property type="match status" value="1"/>
</dbReference>
<feature type="compositionally biased region" description="Low complexity" evidence="5">
    <location>
        <begin position="1583"/>
        <end position="1600"/>
    </location>
</feature>
<dbReference type="GO" id="GO:0004315">
    <property type="term" value="F:3-oxoacyl-[acyl-carrier-protein] synthase activity"/>
    <property type="evidence" value="ECO:0007669"/>
    <property type="project" value="UniProtKB-EC"/>
</dbReference>
<evidence type="ECO:0000259" key="7">
    <source>
        <dbReference type="PROSITE" id="PS52004"/>
    </source>
</evidence>
<proteinExistence type="predicted"/>
<feature type="domain" description="Carrier" evidence="6">
    <location>
        <begin position="1651"/>
        <end position="1727"/>
    </location>
</feature>
<dbReference type="Gene3D" id="1.10.10.2120">
    <property type="match status" value="1"/>
</dbReference>
<name>A0A5B9QBX3_9BACT</name>
<dbReference type="EC" id="2.3.1.41" evidence="9"/>
<keyword evidence="1" id="KW-0596">Phosphopantetheine</keyword>
<feature type="active site" description="Proton acceptor; for dehydratase activity" evidence="4">
    <location>
        <position position="3479"/>
    </location>
</feature>
<dbReference type="Pfam" id="PF00698">
    <property type="entry name" value="Acyl_transf_1"/>
    <property type="match status" value="1"/>
</dbReference>
<dbReference type="PROSITE" id="PS50075">
    <property type="entry name" value="CARRIER"/>
    <property type="match status" value="4"/>
</dbReference>
<dbReference type="InterPro" id="IPR049900">
    <property type="entry name" value="PKS_mFAS_DH"/>
</dbReference>
<dbReference type="InterPro" id="IPR036736">
    <property type="entry name" value="ACP-like_sf"/>
</dbReference>
<feature type="compositionally biased region" description="Low complexity" evidence="5">
    <location>
        <begin position="1730"/>
        <end position="1749"/>
    </location>
</feature>
<dbReference type="PANTHER" id="PTHR43775:SF37">
    <property type="entry name" value="SI:DKEY-61P9.11"/>
    <property type="match status" value="1"/>
</dbReference>
<evidence type="ECO:0000259" key="8">
    <source>
        <dbReference type="PROSITE" id="PS52019"/>
    </source>
</evidence>
<dbReference type="Pfam" id="PF00550">
    <property type="entry name" value="PP-binding"/>
    <property type="match status" value="4"/>
</dbReference>
<dbReference type="Gene3D" id="3.10.129.110">
    <property type="entry name" value="Polyketide synthase dehydratase"/>
    <property type="match status" value="1"/>
</dbReference>
<dbReference type="Gene3D" id="3.40.47.10">
    <property type="match status" value="2"/>
</dbReference>
<dbReference type="GO" id="GO:0004312">
    <property type="term" value="F:fatty acid synthase activity"/>
    <property type="evidence" value="ECO:0007669"/>
    <property type="project" value="TreeGrafter"/>
</dbReference>
<sequence>MSTTPSTPQPESIPIAIVGMACKLPGADNLEQYWQLLSEGRSAVVELPNDRLDRELYFDPKVGELGKCYSKLGALISSREFNHQNCPIPESLVQAADPVHLLMCEVAGTALSHAGYDPFEIPESVRNCGVFIGHAQGSDLAGDYTYHTCIEEAADFLRESEEFQKLSAADQQEIVGELIADVRSRKPKISLESPDVSASMVAGTIAKAFNLTGPYGAINSACASSLQSILLAVRALQLGRIDMAIAGGASDCKGDSLVLFAAARAMSSTGSRPFDSEADGLVVGEGYAAVVLKTLDRALADGDNIQAVVRGLGVSSDGKGKSLWAPRKEGQVEAMKRAYRAGPDISNLQYIEAHSTATQLGDATELNTLTEILSKHFPPGKKIPVTSVKANIGHSLETAGIASVIKAVLCMRAGVIPPAINIQHLNPKIDWETAPIYVPTAAAPWSAPADGSPRLAGINAFGIGGLNMHVAIEEFTEASRKLAAPALKPTDIDTVAVVGMGCILPGAANIEEYWQLLTSGRDPKTPAPADRLRYDLLPPSNGENVTAPPLGGFIHGFEYDWRRHKVPPKQIAQADPLQFMLLEAADQALIDAGYDKKPFDRGQVGVLVGTEFGGDFSFQLQMGLRLPDMKRVIGRSLFQRNLSAEQSQLVTDQFTSALLKRWPALIDETGSFSTSSLASRTGKTWNLMGGAAALDAGEASSLMAVGISIDMLLAGDCDMMICAAGQRRMGLPEYEGLAMGGVLSTGTGAPTALDARGNGFIPGEGVGVVLLKRLSDARRDGDNIRAIIRGVGAAHLKSGQEALEMALERSFQTSGESPDKVTVIEIDSLSRKMADEQLQAISTVQNQTTRRQPLVVGSAASLVGFSHGASGMSSLLKAILELEHGQVAATFGVEVPATVPSERANMMRIANETIDVSQAMGDGASMASIVSCGRGMAYHLICDSGSTADVQRQTNEVALNAAPASAEPMAEHSSGASSTELEAFLINFVVEQTGYPAEVVELDADLEADLGIDSIKKAQLFGELQEYFDVTPDENLTLDDFPTLRHVVKFLERSTDRSSSPAPDPAPTQTVTSTPSRIAEPAPSAPTAAPGPTHAQPVENNWRIIRFGADSLEDLQRQLTAETGNSFDTSPSSFASQHSSRVAIVADSRETLLKRVQLANSQLNNPSGLAALERQGIYFCTSLEVTRPRIAFLFPGQGSQYDGMLRSLVESHSAAANAHREVEQALAEIGSPSFAQMAWNGKGMLGSDAWATQASMMAASHIVNSVLRAEGINPEIVAGHSYGEYSALVATGAWNLATAFRVTQARCAGIDACKSARGGLVATSATPAQVHKLFAGAGHDVHVAISNAPTQTVIGGSDEQLEIAVKRLEQAGHQARKLPVPFPFHTPLMADSCGSLSDALRHAEIKRPIVSTFSLVTNREITSADDIRANLEAHMTRPQLYAAAVQSLAEERPTVFVEVGPQQTLTRLNEQILTGAQARFIASDNPKGSVLEQICRVRAHLECCGALDEQPVEVPTVQNAMHNEIVHFDATLRRTEKMRRAASSEKTPVATPSSTQDPNELLSHALLWNPNGQNGHGDSSGRSNGDTNGHSNGHSNGSSTVKPAEVSEPRTSDMWQVGEGFAVETQLASQPVESAVQVMEAPDASSSVDSSDLEAFLINFVVEQTGYPPEVVELDADLEADLGIDSIKKAQLFGELQEYFDVTPDENLTLDDFPTLRHVVDFLARTTTTSTPVPTATPAYEAASPEPAEVTPTPTSNTSTAELEAFLVNFVVEQTGYPPELVELDADLEADLGIDSIKKAQLFGELQEYFDVTPDENLTLDDFPTLRHVVDFLARTTTSSAPSENATYDTPTTPAPMPEPPVASMAALPAAAPTPPTTESSSNTAELEAFLVNFVVEQTGYPADLVELDADLEADLGIDSIKKAQLFGELQEYFDVTPDENLTLDDFPTLRHVVSYLTNNLAPTPATEESFDSSAPAFVAPTPVVPTPEPAGVAPVVQTAGQSKVTVAHSNEAIRTMLLAGSAYEMGVKHGQSFGSEIRRALYRLADMATSEVASSWTKFAGEPEQTFTEDQLAELEGIADAIQVPVANIVALNLAMLAELGSSSIQFAVEVERNGRTVRHGLRDERPQGSRLADCLVPVVQIRQPKNGFASISVTYAGCAGALSGLNAKGLAVTSGMILGTNQSTPQRHPLLTQLLLSEAADVPSALAQLQEASQSNSWNMVLSAADRLPTCIECTGGSLEIIEDKLVVAANHSKHVGAIAGTSADRLKAMQRFLTGSSYSTEELQMGLTGYGVQTDHQLCVLIDHNTGELGIYSGVAHEPIEKEFARFSLDDFQNAATTSKEAKPKSPEFAVKPYDLGDEPGMAERFVMRLVDIAWPPDATEMPTLNGPALVIGDNPSADALSEKLENAGAKVHRLKSLASRQAAVDTLEQLCDDQPVMHLFLMSSRDTKGDDYFDTATWQRNYESQVLAPFFLCQRWVQLASAGQWLDKCTLVALANCTGDFGFCGDAPLPFTGALTGLVKALYLEVNHMGGNRSFLAKAIDFPADEAPYQIARFICGELAVRTPDYEVSYVHGARYLQLAIPREADAQEMPENPPHGNWIVTGGARGITAECAMELGRRFGVKLHLLGTSSVPKIDPAWRNLDEAGRAALRSETILHARETNDKPNEAWDRVQKQIEIDQNLRAFADAGLDITYHTCNVADRAVLSRVLESIRREHGPIEGILHGAGIERSCRLEKKRPEDVQATFDSKVLGAWNLMQLTREDPIGYFIGFGSVSGRFGSNGQVDYCMASDMLCKLVSWYGNQRPSCHAVGFHWHPWDEVGMAYRPETRSALQNTTGLKLMPKREGLRQFLRELYAEKSDSEVLVTDRAYHNRFYPKHVEAIAEDFRTDKRIEYLTRKPRQIASRHVLRMTPAPLSTVSPEEPGITGPAFILGDNADALALRDKLTSKGITVHVLPVNDDSETTIAALESAWKSQPARNLFLLTARDTDASDFQTAETFRRRMQRGVYLPFQLTQRWFQLVSELPFNEPANLVAVTSLGGDFGFKDQAKAPESGALCGLLKSVYVEDSRHKHSRFRVKVIDSPAEETPTDLATAICAELASDAPEVEVSWSRGNRQTVTIYTAPIEELPKRDVPFGGAWVVTGGGRGITSYAACMLARRYGLKIHMIGKSPAPDKTAPWLTCSEEEVKKYKAAIVREAIAAGRSPEEDWGRIRKAREIEIVLGKYAEAGVETHYHSCDITDEASLEKVLDEIRRIDGPIQGVIHGAGYAKAARFESRVGDRLRLTFGPKADGTAALMRLTMKDPLRYFLAFGSLSGRYGGNGLSDYSAANEMLAKMCDWYRKQRPDCATTCFHWQTWDRFGMALLADAVDITKSSFKMEFMQPEEGIEHMIEEIRAGAPESEVLIADDYFEKSFYPYSIMCADPPSSVSPTAQPQPSTSPDTDRPLIDSLDTNPDGSGLAKVTFDPTHDPFLVEHLLKQRPFLPGVIGLETVLEAAVLSQPDQQIAEVRDVEIINGLMFRTDDPIATKVHLSINGNAVETQLTSEFRNRAGQVIDPNRVHVRAAVYFGTPAPLAPSTASKPALGMHPFAYSDDSLIYHGSRLRCLKSYGIQYEGGWGEIVAPPLAELAGPRSDSGWILPTAVLDACLVCCGSFLFLQFGGALEVPHGFEQMRWARQPHPDEVCMVRYLFRSRDARHSKFDFTLYGVDGTPILETIGYRTIRVGGETS</sequence>
<dbReference type="InterPro" id="IPR016039">
    <property type="entry name" value="Thiolase-like"/>
</dbReference>
<keyword evidence="9" id="KW-0012">Acyltransferase</keyword>
<evidence type="ECO:0000256" key="4">
    <source>
        <dbReference type="PROSITE-ProRule" id="PRU01363"/>
    </source>
</evidence>
<dbReference type="PANTHER" id="PTHR43775">
    <property type="entry name" value="FATTY ACID SYNTHASE"/>
    <property type="match status" value="1"/>
</dbReference>
<feature type="region of interest" description="Disordered" evidence="5">
    <location>
        <begin position="1730"/>
        <end position="1757"/>
    </location>
</feature>
<evidence type="ECO:0000259" key="6">
    <source>
        <dbReference type="PROSITE" id="PS50075"/>
    </source>
</evidence>
<protein>
    <submittedName>
        <fullName evidence="9">Phenolphthiocerol synthesis polyketide synthase type I Pks15/1</fullName>
        <ecNumber evidence="9">2.3.1.41</ecNumber>
    </submittedName>
</protein>
<dbReference type="PROSITE" id="PS00098">
    <property type="entry name" value="THIOLASE_1"/>
    <property type="match status" value="1"/>
</dbReference>
<feature type="domain" description="Ketosynthase family 3 (KS3)" evidence="7">
    <location>
        <begin position="492"/>
        <end position="945"/>
    </location>
</feature>
<evidence type="ECO:0000313" key="10">
    <source>
        <dbReference type="Proteomes" id="UP000323917"/>
    </source>
</evidence>
<dbReference type="Pfam" id="PF00109">
    <property type="entry name" value="ketoacyl-synt"/>
    <property type="match status" value="2"/>
</dbReference>
<dbReference type="InterPro" id="IPR018201">
    <property type="entry name" value="Ketoacyl_synth_AS"/>
</dbReference>
<dbReference type="NCBIfam" id="NF040521">
    <property type="entry name" value="C45_proenzyme"/>
    <property type="match status" value="1"/>
</dbReference>
<evidence type="ECO:0000256" key="5">
    <source>
        <dbReference type="SAM" id="MobiDB-lite"/>
    </source>
</evidence>
<dbReference type="RefSeq" id="WP_261343814.1">
    <property type="nucleotide sequence ID" value="NZ_CP042913.1"/>
</dbReference>
<reference evidence="9 10" key="1">
    <citation type="submission" date="2019-08" db="EMBL/GenBank/DDBJ databases">
        <title>Deep-cultivation of Planctomycetes and their phenomic and genomic characterization uncovers novel biology.</title>
        <authorList>
            <person name="Wiegand S."/>
            <person name="Jogler M."/>
            <person name="Boedeker C."/>
            <person name="Pinto D."/>
            <person name="Vollmers J."/>
            <person name="Rivas-Marin E."/>
            <person name="Kohn T."/>
            <person name="Peeters S.H."/>
            <person name="Heuer A."/>
            <person name="Rast P."/>
            <person name="Oberbeckmann S."/>
            <person name="Bunk B."/>
            <person name="Jeske O."/>
            <person name="Meyerdierks A."/>
            <person name="Storesund J.E."/>
            <person name="Kallscheuer N."/>
            <person name="Luecker S."/>
            <person name="Lage O.M."/>
            <person name="Pohl T."/>
            <person name="Merkel B.J."/>
            <person name="Hornburger P."/>
            <person name="Mueller R.-W."/>
            <person name="Bruemmer F."/>
            <person name="Labrenz M."/>
            <person name="Spormann A.M."/>
            <person name="Op den Camp H."/>
            <person name="Overmann J."/>
            <person name="Amann R."/>
            <person name="Jetten M.S.M."/>
            <person name="Mascher T."/>
            <person name="Medema M.H."/>
            <person name="Devos D.P."/>
            <person name="Kaster A.-K."/>
            <person name="Ovreas L."/>
            <person name="Rohde M."/>
            <person name="Galperin M.Y."/>
            <person name="Jogler C."/>
        </authorList>
    </citation>
    <scope>NUCLEOTIDE SEQUENCE [LARGE SCALE GENOMIC DNA]</scope>
    <source>
        <strain evidence="9 10">Pr1d</strain>
    </source>
</reference>
<feature type="active site" description="Proton donor; for dehydratase activity" evidence="4">
    <location>
        <position position="3648"/>
    </location>
</feature>
<dbReference type="InterPro" id="IPR001227">
    <property type="entry name" value="Ac_transferase_dom_sf"/>
</dbReference>
<dbReference type="InterPro" id="IPR050091">
    <property type="entry name" value="PKS_NRPS_Biosynth_Enz"/>
</dbReference>
<dbReference type="PROSITE" id="PS52004">
    <property type="entry name" value="KS3_2"/>
    <property type="match status" value="2"/>
</dbReference>
<feature type="region of interest" description="Disordered" evidence="5">
    <location>
        <begin position="1052"/>
        <end position="1098"/>
    </location>
</feature>
<dbReference type="InterPro" id="IPR016035">
    <property type="entry name" value="Acyl_Trfase/lysoPLipase"/>
</dbReference>
<feature type="compositionally biased region" description="Low complexity" evidence="5">
    <location>
        <begin position="3429"/>
        <end position="3444"/>
    </location>
</feature>
<dbReference type="SUPFAM" id="SSF51735">
    <property type="entry name" value="NAD(P)-binding Rossmann-fold domains"/>
    <property type="match status" value="3"/>
</dbReference>
<dbReference type="GO" id="GO:0005886">
    <property type="term" value="C:plasma membrane"/>
    <property type="evidence" value="ECO:0007669"/>
    <property type="project" value="TreeGrafter"/>
</dbReference>
<feature type="domain" description="PKS/mFAS DH" evidence="8">
    <location>
        <begin position="3448"/>
        <end position="3731"/>
    </location>
</feature>
<keyword evidence="10" id="KW-1185">Reference proteome</keyword>
<dbReference type="InterPro" id="IPR057326">
    <property type="entry name" value="KR_dom"/>
</dbReference>
<feature type="compositionally biased region" description="Low complexity" evidence="5">
    <location>
        <begin position="1079"/>
        <end position="1097"/>
    </location>
</feature>
<dbReference type="Proteomes" id="UP000323917">
    <property type="component" value="Chromosome"/>
</dbReference>
<dbReference type="InterPro" id="IPR020841">
    <property type="entry name" value="PKS_Beta-ketoAc_synthase_dom"/>
</dbReference>
<dbReference type="InterPro" id="IPR009081">
    <property type="entry name" value="PP-bd_ACP"/>
</dbReference>
<feature type="domain" description="Carrier" evidence="6">
    <location>
        <begin position="976"/>
        <end position="1055"/>
    </location>
</feature>
<evidence type="ECO:0000313" key="9">
    <source>
        <dbReference type="EMBL" id="QEG35090.1"/>
    </source>
</evidence>
<dbReference type="SUPFAM" id="SSF52151">
    <property type="entry name" value="FabD/lysophospholipase-like"/>
    <property type="match status" value="1"/>
</dbReference>
<dbReference type="SUPFAM" id="SSF47336">
    <property type="entry name" value="ACP-like"/>
    <property type="match status" value="4"/>
</dbReference>
<dbReference type="SMART" id="SM00822">
    <property type="entry name" value="PKS_KR"/>
    <property type="match status" value="2"/>
</dbReference>
<dbReference type="SMART" id="SM00827">
    <property type="entry name" value="PKS_AT"/>
    <property type="match status" value="1"/>
</dbReference>
<dbReference type="Gene3D" id="3.40.50.720">
    <property type="entry name" value="NAD(P)-binding Rossmann-like Domain"/>
    <property type="match status" value="2"/>
</dbReference>
<feature type="compositionally biased region" description="Polar residues" evidence="5">
    <location>
        <begin position="1839"/>
        <end position="1849"/>
    </location>
</feature>
<dbReference type="InterPro" id="IPR020615">
    <property type="entry name" value="Thiolase_acyl_enz_int_AS"/>
</dbReference>
<dbReference type="InterPro" id="IPR047794">
    <property type="entry name" value="C45_proenzyme-like"/>
</dbReference>
<feature type="compositionally biased region" description="Polar residues" evidence="5">
    <location>
        <begin position="1570"/>
        <end position="1582"/>
    </location>
</feature>
<organism evidence="9 10">
    <name type="scientific">Bythopirellula goksoeyrii</name>
    <dbReference type="NCBI Taxonomy" id="1400387"/>
    <lineage>
        <taxon>Bacteria</taxon>
        <taxon>Pseudomonadati</taxon>
        <taxon>Planctomycetota</taxon>
        <taxon>Planctomycetia</taxon>
        <taxon>Pirellulales</taxon>
        <taxon>Lacipirellulaceae</taxon>
        <taxon>Bythopirellula</taxon>
    </lineage>
</organism>
<feature type="region of interest" description="Disordered" evidence="5">
    <location>
        <begin position="3429"/>
        <end position="3456"/>
    </location>
</feature>
<evidence type="ECO:0000256" key="1">
    <source>
        <dbReference type="ARBA" id="ARBA00022450"/>
    </source>
</evidence>